<comment type="similarity">
    <text evidence="1">Belongs to the IMPACT family.</text>
</comment>
<dbReference type="InterPro" id="IPR036956">
    <property type="entry name" value="Impact_N_sf"/>
</dbReference>
<dbReference type="Proteomes" id="UP000249464">
    <property type="component" value="Unassembled WGS sequence"/>
</dbReference>
<dbReference type="InterPro" id="IPR023582">
    <property type="entry name" value="Impact"/>
</dbReference>
<dbReference type="Pfam" id="PF05773">
    <property type="entry name" value="RWD"/>
    <property type="match status" value="1"/>
</dbReference>
<keyword evidence="4" id="KW-1185">Reference proteome</keyword>
<dbReference type="GO" id="GO:0140469">
    <property type="term" value="P:GCN2-mediated signaling"/>
    <property type="evidence" value="ECO:0007669"/>
    <property type="project" value="TreeGrafter"/>
</dbReference>
<name>A0A2X0MDI7_9BASI</name>
<dbReference type="Gene3D" id="3.30.230.30">
    <property type="entry name" value="Impact, N-terminal domain"/>
    <property type="match status" value="1"/>
</dbReference>
<sequence>MTDRSTTSLDLTEVLSSALLLPHPEISDELLCLAAIYPDLSVRRIDDRSIELELGTCLNHDDDDAHEDAKGAARRIPFELVLSIPLQSYPEIEPPLIQLSSVYLGPFFILPELHHQIHHCFIQPVPSLPDPITGRTEFSSATQGEDFIQVDWTPGQVILFDAVQIITDKCSAWYRERVKEVNEAKHDATAAADLAREVGGKYENGLASEDGISEAVRRLESDEEDVSWESSFKKKERSVAASDGIKIWSSDPLVDRKSVFVGHAARVRSQAEVDQVMSELLSDKKIAKASHNITAFRYHDSETHALYHDVDDDGETAAGGRLGHLLSLLQVENILVVVTRWYGGIHLGADRFKLINQASGIASALAARDALQIGGFLADEAIGNKKKSGKK</sequence>
<accession>A0A2X0MDI7</accession>
<dbReference type="Pfam" id="PF01205">
    <property type="entry name" value="Impact_N"/>
    <property type="match status" value="1"/>
</dbReference>
<organism evidence="3 4">
    <name type="scientific">Microbotryum silenes-dioicae</name>
    <dbReference type="NCBI Taxonomy" id="796604"/>
    <lineage>
        <taxon>Eukaryota</taxon>
        <taxon>Fungi</taxon>
        <taxon>Dikarya</taxon>
        <taxon>Basidiomycota</taxon>
        <taxon>Pucciniomycotina</taxon>
        <taxon>Microbotryomycetes</taxon>
        <taxon>Microbotryales</taxon>
        <taxon>Microbotryaceae</taxon>
        <taxon>Microbotryum</taxon>
    </lineage>
</organism>
<protein>
    <submittedName>
        <fullName evidence="3">BQ5605_C004g02868 protein</fullName>
    </submittedName>
</protein>
<dbReference type="GO" id="GO:0005737">
    <property type="term" value="C:cytoplasm"/>
    <property type="evidence" value="ECO:0007669"/>
    <property type="project" value="TreeGrafter"/>
</dbReference>
<proteinExistence type="inferred from homology"/>
<evidence type="ECO:0000259" key="2">
    <source>
        <dbReference type="PROSITE" id="PS50908"/>
    </source>
</evidence>
<dbReference type="PROSITE" id="PS50908">
    <property type="entry name" value="RWD"/>
    <property type="match status" value="1"/>
</dbReference>
<evidence type="ECO:0000313" key="3">
    <source>
        <dbReference type="EMBL" id="SGY68242.1"/>
    </source>
</evidence>
<gene>
    <name evidence="3" type="primary">BQ5605_C004g02868</name>
    <name evidence="3" type="ORF">BQ5605_C004G02868</name>
</gene>
<evidence type="ECO:0000313" key="4">
    <source>
        <dbReference type="Proteomes" id="UP000249464"/>
    </source>
</evidence>
<dbReference type="PANTHER" id="PTHR16301">
    <property type="entry name" value="IMPACT-RELATED"/>
    <property type="match status" value="1"/>
</dbReference>
<dbReference type="PANTHER" id="PTHR16301:SF25">
    <property type="entry name" value="PROTEIN IMPACT"/>
    <property type="match status" value="1"/>
</dbReference>
<dbReference type="AlphaFoldDB" id="A0A2X0MDI7"/>
<reference evidence="3 4" key="1">
    <citation type="submission" date="2016-11" db="EMBL/GenBank/DDBJ databases">
        <authorList>
            <person name="Jaros S."/>
            <person name="Januszkiewicz K."/>
            <person name="Wedrychowicz H."/>
        </authorList>
    </citation>
    <scope>NUCLEOTIDE SEQUENCE [LARGE SCALE GENOMIC DNA]</scope>
</reference>
<dbReference type="InterPro" id="IPR006575">
    <property type="entry name" value="RWD_dom"/>
</dbReference>
<dbReference type="GO" id="GO:0006446">
    <property type="term" value="P:regulation of translational initiation"/>
    <property type="evidence" value="ECO:0007669"/>
    <property type="project" value="TreeGrafter"/>
</dbReference>
<dbReference type="STRING" id="796604.A0A2X0MDI7"/>
<dbReference type="SUPFAM" id="SSF54211">
    <property type="entry name" value="Ribosomal protein S5 domain 2-like"/>
    <property type="match status" value="1"/>
</dbReference>
<dbReference type="EMBL" id="FQNC01000046">
    <property type="protein sequence ID" value="SGY68242.1"/>
    <property type="molecule type" value="Genomic_DNA"/>
</dbReference>
<dbReference type="InterPro" id="IPR001498">
    <property type="entry name" value="Impact_N"/>
</dbReference>
<dbReference type="InterPro" id="IPR020568">
    <property type="entry name" value="Ribosomal_Su5_D2-typ_SF"/>
</dbReference>
<feature type="domain" description="RWD" evidence="2">
    <location>
        <begin position="28"/>
        <end position="173"/>
    </location>
</feature>
<evidence type="ECO:0000256" key="1">
    <source>
        <dbReference type="ARBA" id="ARBA00007665"/>
    </source>
</evidence>